<feature type="region of interest" description="Disordered" evidence="1">
    <location>
        <begin position="1"/>
        <end position="32"/>
    </location>
</feature>
<dbReference type="OrthoDB" id="10256524at2759"/>
<name>K0TBA5_THAOC</name>
<protein>
    <recommendedName>
        <fullName evidence="4">Subtilisin</fullName>
    </recommendedName>
</protein>
<dbReference type="AlphaFoldDB" id="K0TBA5"/>
<comment type="caution">
    <text evidence="2">The sequence shown here is derived from an EMBL/GenBank/DDBJ whole genome shotgun (WGS) entry which is preliminary data.</text>
</comment>
<dbReference type="Proteomes" id="UP000266841">
    <property type="component" value="Unassembled WGS sequence"/>
</dbReference>
<proteinExistence type="predicted"/>
<accession>K0TBA5</accession>
<sequence>MPAVIDDAGRGQDEPPVDHPVERRNSRPFFDEGLDGRIRANRRRQSPCVADGGLDADNCYLADTSVERINGPDRWNLNHRKVVRYDDSFGDRLEREAGHGTCVSVILSGRRLEGTDDNESGTRRRRCAWLEAGLLRHGGGKPGHLRPRNRAVAPVAVQPRRDFGSAGPRREREPFARGTAPRCSAAGSTRRRGRHIPTSPSCGKHGAGRRGLEHTEPGRLQELARVLAPMAGTDEEGECDGWAQPSDQAGFSGGDGVKYTTARYFYFLSEGGELRKRQEPQRVETRSRTLRDACVMKPADVARAPAVEERPTAGHAFPAIRNDRDYVGLSERAALQARAQRVNGRRVAGVGPGDEHTQQRHRDSRSLSTIAKKL</sequence>
<keyword evidence="3" id="KW-1185">Reference proteome</keyword>
<evidence type="ECO:0008006" key="4">
    <source>
        <dbReference type="Google" id="ProtNLM"/>
    </source>
</evidence>
<feature type="compositionally biased region" description="Basic and acidic residues" evidence="1">
    <location>
        <begin position="7"/>
        <end position="25"/>
    </location>
</feature>
<evidence type="ECO:0000256" key="1">
    <source>
        <dbReference type="SAM" id="MobiDB-lite"/>
    </source>
</evidence>
<organism evidence="2 3">
    <name type="scientific">Thalassiosira oceanica</name>
    <name type="common">Marine diatom</name>
    <dbReference type="NCBI Taxonomy" id="159749"/>
    <lineage>
        <taxon>Eukaryota</taxon>
        <taxon>Sar</taxon>
        <taxon>Stramenopiles</taxon>
        <taxon>Ochrophyta</taxon>
        <taxon>Bacillariophyta</taxon>
        <taxon>Coscinodiscophyceae</taxon>
        <taxon>Thalassiosirophycidae</taxon>
        <taxon>Thalassiosirales</taxon>
        <taxon>Thalassiosiraceae</taxon>
        <taxon>Thalassiosira</taxon>
    </lineage>
</organism>
<feature type="compositionally biased region" description="Basic and acidic residues" evidence="1">
    <location>
        <begin position="161"/>
        <end position="175"/>
    </location>
</feature>
<gene>
    <name evidence="2" type="ORF">THAOC_03897</name>
</gene>
<reference evidence="2 3" key="1">
    <citation type="journal article" date="2012" name="Genome Biol.">
        <title>Genome and low-iron response of an oceanic diatom adapted to chronic iron limitation.</title>
        <authorList>
            <person name="Lommer M."/>
            <person name="Specht M."/>
            <person name="Roy A.S."/>
            <person name="Kraemer L."/>
            <person name="Andreson R."/>
            <person name="Gutowska M.A."/>
            <person name="Wolf J."/>
            <person name="Bergner S.V."/>
            <person name="Schilhabel M.B."/>
            <person name="Klostermeier U.C."/>
            <person name="Beiko R.G."/>
            <person name="Rosenstiel P."/>
            <person name="Hippler M."/>
            <person name="Laroche J."/>
        </authorList>
    </citation>
    <scope>NUCLEOTIDE SEQUENCE [LARGE SCALE GENOMIC DNA]</scope>
    <source>
        <strain evidence="2 3">CCMP1005</strain>
    </source>
</reference>
<dbReference type="EMBL" id="AGNL01003684">
    <property type="protein sequence ID" value="EJK74424.1"/>
    <property type="molecule type" value="Genomic_DNA"/>
</dbReference>
<feature type="region of interest" description="Disordered" evidence="1">
    <location>
        <begin position="338"/>
        <end position="374"/>
    </location>
</feature>
<evidence type="ECO:0000313" key="3">
    <source>
        <dbReference type="Proteomes" id="UP000266841"/>
    </source>
</evidence>
<feature type="compositionally biased region" description="Basic and acidic residues" evidence="1">
    <location>
        <begin position="353"/>
        <end position="365"/>
    </location>
</feature>
<evidence type="ECO:0000313" key="2">
    <source>
        <dbReference type="EMBL" id="EJK74424.1"/>
    </source>
</evidence>
<feature type="region of interest" description="Disordered" evidence="1">
    <location>
        <begin position="161"/>
        <end position="213"/>
    </location>
</feature>